<dbReference type="AlphaFoldDB" id="A0A284RX18"/>
<dbReference type="InterPro" id="IPR052925">
    <property type="entry name" value="Phage_Integrase-like_Recomb"/>
</dbReference>
<name>A0A284RX18_ARMOS</name>
<dbReference type="GO" id="GO:0003677">
    <property type="term" value="F:DNA binding"/>
    <property type="evidence" value="ECO:0007669"/>
    <property type="project" value="UniProtKB-KW"/>
</dbReference>
<evidence type="ECO:0000313" key="4">
    <source>
        <dbReference type="Proteomes" id="UP000219338"/>
    </source>
</evidence>
<organism evidence="3 4">
    <name type="scientific">Armillaria ostoyae</name>
    <name type="common">Armillaria root rot fungus</name>
    <dbReference type="NCBI Taxonomy" id="47428"/>
    <lineage>
        <taxon>Eukaryota</taxon>
        <taxon>Fungi</taxon>
        <taxon>Dikarya</taxon>
        <taxon>Basidiomycota</taxon>
        <taxon>Agaricomycotina</taxon>
        <taxon>Agaricomycetes</taxon>
        <taxon>Agaricomycetidae</taxon>
        <taxon>Agaricales</taxon>
        <taxon>Marasmiineae</taxon>
        <taxon>Physalacriaceae</taxon>
        <taxon>Armillaria</taxon>
    </lineage>
</organism>
<dbReference type="InterPro" id="IPR010998">
    <property type="entry name" value="Integrase_recombinase_N"/>
</dbReference>
<keyword evidence="2" id="KW-0233">DNA recombination</keyword>
<dbReference type="Gene3D" id="1.10.150.130">
    <property type="match status" value="1"/>
</dbReference>
<sequence>MANSVTEDARKNYGAGLLRFTQFCDAYSVPESLRVPASKPLLALFVSEMGAGKVQSSTVDSWLSGLALWHDVQGAYWYGGRILSRTKQGAAAMAPPSTKAPRMPVTEKHIASLRSHLDLNDPFDAAVWAVATIAWHGCARLGELLPSQSKPFNTSRNVYRACPRKSGIASNGHEWINLFIPYTKTKKFRGDWISLTSTNDVSDPIHALQNHLNINNDLPSEAPLFAYSLSSSSWGKLSKEAFLARCAQIWALDDLDAASGHSFRIGGTTYLLLLGVDPWVVMKQGRWSSKAFLLYWRKVEEILPLFIGDAMDKFTSIKNAVSRLGSL</sequence>
<dbReference type="PANTHER" id="PTHR34605:SF3">
    <property type="entry name" value="P CELL-TYPE AGGLUTINATION PROTEIN MAP4-LIKE-RELATED"/>
    <property type="match status" value="1"/>
</dbReference>
<dbReference type="Gene3D" id="1.10.443.10">
    <property type="entry name" value="Intergrase catalytic core"/>
    <property type="match status" value="1"/>
</dbReference>
<dbReference type="STRING" id="47428.A0A284RX18"/>
<evidence type="ECO:0000313" key="3">
    <source>
        <dbReference type="EMBL" id="SJL13303.1"/>
    </source>
</evidence>
<dbReference type="GO" id="GO:0006310">
    <property type="term" value="P:DNA recombination"/>
    <property type="evidence" value="ECO:0007669"/>
    <property type="project" value="UniProtKB-KW"/>
</dbReference>
<dbReference type="InterPro" id="IPR013762">
    <property type="entry name" value="Integrase-like_cat_sf"/>
</dbReference>
<reference evidence="4" key="1">
    <citation type="journal article" date="2017" name="Nat. Ecol. Evol.">
        <title>Genome expansion and lineage-specific genetic innovations in the forest pathogenic fungi Armillaria.</title>
        <authorList>
            <person name="Sipos G."/>
            <person name="Prasanna A.N."/>
            <person name="Walter M.C."/>
            <person name="O'Connor E."/>
            <person name="Balint B."/>
            <person name="Krizsan K."/>
            <person name="Kiss B."/>
            <person name="Hess J."/>
            <person name="Varga T."/>
            <person name="Slot J."/>
            <person name="Riley R."/>
            <person name="Boka B."/>
            <person name="Rigling D."/>
            <person name="Barry K."/>
            <person name="Lee J."/>
            <person name="Mihaltcheva S."/>
            <person name="LaButti K."/>
            <person name="Lipzen A."/>
            <person name="Waldron R."/>
            <person name="Moloney N.M."/>
            <person name="Sperisen C."/>
            <person name="Kredics L."/>
            <person name="Vagvoelgyi C."/>
            <person name="Patrignani A."/>
            <person name="Fitzpatrick D."/>
            <person name="Nagy I."/>
            <person name="Doyle S."/>
            <person name="Anderson J.B."/>
            <person name="Grigoriev I.V."/>
            <person name="Gueldener U."/>
            <person name="Muensterkoetter M."/>
            <person name="Nagy L.G."/>
        </authorList>
    </citation>
    <scope>NUCLEOTIDE SEQUENCE [LARGE SCALE GENOMIC DNA]</scope>
    <source>
        <strain evidence="4">C18/9</strain>
    </source>
</reference>
<dbReference type="InterPro" id="IPR011010">
    <property type="entry name" value="DNA_brk_join_enz"/>
</dbReference>
<evidence type="ECO:0000256" key="1">
    <source>
        <dbReference type="ARBA" id="ARBA00023125"/>
    </source>
</evidence>
<gene>
    <name evidence="3" type="ORF">ARMOST_16743</name>
</gene>
<accession>A0A284RX18</accession>
<dbReference type="SUPFAM" id="SSF56349">
    <property type="entry name" value="DNA breaking-rejoining enzymes"/>
    <property type="match status" value="1"/>
</dbReference>
<protein>
    <recommendedName>
        <fullName evidence="5">Tyr recombinase domain-containing protein</fullName>
    </recommendedName>
</protein>
<dbReference type="GO" id="GO:0015074">
    <property type="term" value="P:DNA integration"/>
    <property type="evidence" value="ECO:0007669"/>
    <property type="project" value="InterPro"/>
</dbReference>
<proteinExistence type="predicted"/>
<dbReference type="Proteomes" id="UP000219338">
    <property type="component" value="Unassembled WGS sequence"/>
</dbReference>
<dbReference type="OrthoDB" id="2506773at2759"/>
<dbReference type="SUPFAM" id="SSF47823">
    <property type="entry name" value="lambda integrase-like, N-terminal domain"/>
    <property type="match status" value="1"/>
</dbReference>
<dbReference type="EMBL" id="FUEG01000019">
    <property type="protein sequence ID" value="SJL13303.1"/>
    <property type="molecule type" value="Genomic_DNA"/>
</dbReference>
<evidence type="ECO:0000256" key="2">
    <source>
        <dbReference type="ARBA" id="ARBA00023172"/>
    </source>
</evidence>
<dbReference type="PANTHER" id="PTHR34605">
    <property type="entry name" value="PHAGE_INTEGRASE DOMAIN-CONTAINING PROTEIN"/>
    <property type="match status" value="1"/>
</dbReference>
<evidence type="ECO:0008006" key="5">
    <source>
        <dbReference type="Google" id="ProtNLM"/>
    </source>
</evidence>
<keyword evidence="4" id="KW-1185">Reference proteome</keyword>
<dbReference type="OMA" id="WTKTTKR"/>
<keyword evidence="1" id="KW-0238">DNA-binding</keyword>